<dbReference type="OrthoDB" id="1044435at2759"/>
<evidence type="ECO:0000313" key="7">
    <source>
        <dbReference type="EMBL" id="MBA0865927.1"/>
    </source>
</evidence>
<dbReference type="GO" id="GO:0016746">
    <property type="term" value="F:acyltransferase activity"/>
    <property type="evidence" value="ECO:0007669"/>
    <property type="project" value="UniProtKB-KW"/>
</dbReference>
<dbReference type="InterPro" id="IPR045038">
    <property type="entry name" value="AIG2-like"/>
</dbReference>
<evidence type="ECO:0000256" key="4">
    <source>
        <dbReference type="ARBA" id="ARBA00023315"/>
    </source>
</evidence>
<dbReference type="AlphaFoldDB" id="A0A7J9M543"/>
<sequence length="212" mass="24115">MLKVKNSVGLLSMVLGLIVYNSYSILVLAISELANPQAKVEVEVEMGEAAVAAHNVFVYGSLLSDDVVRVLLNRVPPSSDALLNHFHRFNIKGRVYPAILPVQNRHVSGRVLMGISDPELHILDEFEDVEYQRTRVEVSLLESSDKLQAHAYVWRNTSDPNLYGDWDFEEWKQVHKESFIKMTMGFMEELELPESKPIGATYESFYQQDDAE</sequence>
<keyword evidence="8" id="KW-1185">Reference proteome</keyword>
<accession>A0A7J9M543</accession>
<dbReference type="CDD" id="cd06661">
    <property type="entry name" value="GGCT_like"/>
    <property type="match status" value="1"/>
</dbReference>
<evidence type="ECO:0000256" key="3">
    <source>
        <dbReference type="ARBA" id="ARBA00022679"/>
    </source>
</evidence>
<comment type="caution">
    <text evidence="7">The sequence shown here is derived from an EMBL/GenBank/DDBJ whole genome shotgun (WGS) entry which is preliminary data.</text>
</comment>
<feature type="domain" description="Gamma-glutamylcyclotransferase AIG2-like" evidence="6">
    <location>
        <begin position="56"/>
        <end position="167"/>
    </location>
</feature>
<organism evidence="7 8">
    <name type="scientific">Gossypium schwendimanii</name>
    <name type="common">Cotton</name>
    <dbReference type="NCBI Taxonomy" id="34291"/>
    <lineage>
        <taxon>Eukaryota</taxon>
        <taxon>Viridiplantae</taxon>
        <taxon>Streptophyta</taxon>
        <taxon>Embryophyta</taxon>
        <taxon>Tracheophyta</taxon>
        <taxon>Spermatophyta</taxon>
        <taxon>Magnoliopsida</taxon>
        <taxon>eudicotyledons</taxon>
        <taxon>Gunneridae</taxon>
        <taxon>Pentapetalae</taxon>
        <taxon>rosids</taxon>
        <taxon>malvids</taxon>
        <taxon>Malvales</taxon>
        <taxon>Malvaceae</taxon>
        <taxon>Malvoideae</taxon>
        <taxon>Gossypium</taxon>
    </lineage>
</organism>
<evidence type="ECO:0000313" key="8">
    <source>
        <dbReference type="Proteomes" id="UP000593576"/>
    </source>
</evidence>
<reference evidence="7 8" key="1">
    <citation type="journal article" date="2019" name="Genome Biol. Evol.">
        <title>Insights into the evolution of the New World diploid cottons (Gossypium, subgenus Houzingenia) based on genome sequencing.</title>
        <authorList>
            <person name="Grover C.E."/>
            <person name="Arick M.A. 2nd"/>
            <person name="Thrash A."/>
            <person name="Conover J.L."/>
            <person name="Sanders W.S."/>
            <person name="Peterson D.G."/>
            <person name="Frelichowski J.E."/>
            <person name="Scheffler J.A."/>
            <person name="Scheffler B.E."/>
            <person name="Wendel J.F."/>
        </authorList>
    </citation>
    <scope>NUCLEOTIDE SEQUENCE [LARGE SCALE GENOMIC DNA]</scope>
    <source>
        <strain evidence="7">1</strain>
        <tissue evidence="7">Leaf</tissue>
    </source>
</reference>
<dbReference type="InterPro" id="IPR036568">
    <property type="entry name" value="GGCT-like_sf"/>
</dbReference>
<comment type="similarity">
    <text evidence="2">Belongs to the gamma-glutamylcyclotransferase family.</text>
</comment>
<feature type="non-terminal residue" evidence="7">
    <location>
        <position position="1"/>
    </location>
</feature>
<proteinExistence type="inferred from homology"/>
<dbReference type="PANTHER" id="PTHR31544:SF2">
    <property type="entry name" value="AIG2-LIKE PROTEIN D"/>
    <property type="match status" value="1"/>
</dbReference>
<dbReference type="PANTHER" id="PTHR31544">
    <property type="entry name" value="AIG2-LIKE PROTEIN D"/>
    <property type="match status" value="1"/>
</dbReference>
<dbReference type="InterPro" id="IPR009288">
    <property type="entry name" value="AIG2-like_dom"/>
</dbReference>
<keyword evidence="4" id="KW-0012">Acyltransferase</keyword>
<dbReference type="EMBL" id="JABFAF010000009">
    <property type="protein sequence ID" value="MBA0865927.1"/>
    <property type="molecule type" value="Genomic_DNA"/>
</dbReference>
<evidence type="ECO:0000256" key="5">
    <source>
        <dbReference type="ARBA" id="ARBA00030602"/>
    </source>
</evidence>
<dbReference type="Proteomes" id="UP000593576">
    <property type="component" value="Unassembled WGS sequence"/>
</dbReference>
<dbReference type="SUPFAM" id="SSF110857">
    <property type="entry name" value="Gamma-glutamyl cyclotransferase-like"/>
    <property type="match status" value="1"/>
</dbReference>
<evidence type="ECO:0000256" key="1">
    <source>
        <dbReference type="ARBA" id="ARBA00002782"/>
    </source>
</evidence>
<dbReference type="Gene3D" id="3.10.490.10">
    <property type="entry name" value="Gamma-glutamyl cyclotransferase-like"/>
    <property type="match status" value="1"/>
</dbReference>
<evidence type="ECO:0000259" key="6">
    <source>
        <dbReference type="Pfam" id="PF06094"/>
    </source>
</evidence>
<dbReference type="InterPro" id="IPR013024">
    <property type="entry name" value="GGCT-like"/>
</dbReference>
<evidence type="ECO:0000256" key="2">
    <source>
        <dbReference type="ARBA" id="ARBA00008861"/>
    </source>
</evidence>
<name>A0A7J9M543_GOSSC</name>
<comment type="function">
    <text evidence="1">Putative gamma-glutamylcyclotransferase.</text>
</comment>
<dbReference type="Gene3D" id="6.10.250.210">
    <property type="match status" value="1"/>
</dbReference>
<gene>
    <name evidence="7" type="ORF">Goshw_016462</name>
</gene>
<keyword evidence="3" id="KW-0808">Transferase</keyword>
<dbReference type="Pfam" id="PF06094">
    <property type="entry name" value="GGACT"/>
    <property type="match status" value="1"/>
</dbReference>
<protein>
    <recommendedName>
        <fullName evidence="5">Putative gamma-glutamylcyclotransferase</fullName>
    </recommendedName>
</protein>